<reference evidence="3" key="1">
    <citation type="journal article" date="2012" name="Nature">
        <title>A physical, genetic and functional sequence assembly of the barley genome.</title>
        <authorList>
            <consortium name="The International Barley Genome Sequencing Consortium"/>
            <person name="Mayer K.F."/>
            <person name="Waugh R."/>
            <person name="Brown J.W."/>
            <person name="Schulman A."/>
            <person name="Langridge P."/>
            <person name="Platzer M."/>
            <person name="Fincher G.B."/>
            <person name="Muehlbauer G.J."/>
            <person name="Sato K."/>
            <person name="Close T.J."/>
            <person name="Wise R.P."/>
            <person name="Stein N."/>
        </authorList>
    </citation>
    <scope>NUCLEOTIDE SEQUENCE [LARGE SCALE GENOMIC DNA]</scope>
    <source>
        <strain evidence="3">cv. Morex</strain>
    </source>
</reference>
<dbReference type="SUPFAM" id="SSF82153">
    <property type="entry name" value="FAS1 domain"/>
    <property type="match status" value="1"/>
</dbReference>
<dbReference type="PANTHER" id="PTHR32382">
    <property type="entry name" value="FASCICLIN-LIKE ARABINOGALACTAN PROTEIN"/>
    <property type="match status" value="1"/>
</dbReference>
<dbReference type="RefSeq" id="XP_044950790.1">
    <property type="nucleotide sequence ID" value="XM_045094855.1"/>
</dbReference>
<evidence type="ECO:0000313" key="3">
    <source>
        <dbReference type="Proteomes" id="UP000011116"/>
    </source>
</evidence>
<dbReference type="GeneID" id="123401129"/>
<evidence type="ECO:0000256" key="1">
    <source>
        <dbReference type="SAM" id="SignalP"/>
    </source>
</evidence>
<dbReference type="GO" id="GO:0005886">
    <property type="term" value="C:plasma membrane"/>
    <property type="evidence" value="ECO:0000318"/>
    <property type="project" value="GO_Central"/>
</dbReference>
<keyword evidence="1" id="KW-0732">Signal</keyword>
<protein>
    <recommendedName>
        <fullName evidence="4">FAS1 domain-containing protein</fullName>
    </recommendedName>
</protein>
<organism evidence="2 3">
    <name type="scientific">Hordeum vulgare subsp. vulgare</name>
    <name type="common">Domesticated barley</name>
    <dbReference type="NCBI Taxonomy" id="112509"/>
    <lineage>
        <taxon>Eukaryota</taxon>
        <taxon>Viridiplantae</taxon>
        <taxon>Streptophyta</taxon>
        <taxon>Embryophyta</taxon>
        <taxon>Tracheophyta</taxon>
        <taxon>Spermatophyta</taxon>
        <taxon>Magnoliopsida</taxon>
        <taxon>Liliopsida</taxon>
        <taxon>Poales</taxon>
        <taxon>Poaceae</taxon>
        <taxon>BOP clade</taxon>
        <taxon>Pooideae</taxon>
        <taxon>Triticodae</taxon>
        <taxon>Triticeae</taxon>
        <taxon>Hordeinae</taxon>
        <taxon>Hordeum</taxon>
    </lineage>
</organism>
<proteinExistence type="predicted"/>
<dbReference type="OrthoDB" id="10336344at2759"/>
<dbReference type="Gramene" id="HORVU.MOREX.r3.6HG0558100.1">
    <property type="protein sequence ID" value="HORVU.MOREX.r3.6HG0558100.1.CDS1"/>
    <property type="gene ID" value="HORVU.MOREX.r3.6HG0558100"/>
</dbReference>
<dbReference type="Gene3D" id="2.30.180.10">
    <property type="entry name" value="FAS1 domain"/>
    <property type="match status" value="1"/>
</dbReference>
<dbReference type="PANTHER" id="PTHR32382:SF93">
    <property type="entry name" value="FAS1 DOMAIN-CONTAINING PROTEIN"/>
    <property type="match status" value="1"/>
</dbReference>
<reference evidence="2" key="3">
    <citation type="submission" date="2022-01" db="UniProtKB">
        <authorList>
            <consortium name="EnsemblPlants"/>
        </authorList>
    </citation>
    <scope>IDENTIFICATION</scope>
    <source>
        <strain evidence="2">subsp. vulgare</strain>
    </source>
</reference>
<dbReference type="Gramene" id="HORVU.MOREX.r2.6HG0463600.1">
    <property type="protein sequence ID" value="HORVU.MOREX.r2.6HG0463600.1.CDS.1"/>
    <property type="gene ID" value="HORVU.MOREX.r2.6HG0463600"/>
</dbReference>
<feature type="chain" id="PRO_5035283723" description="FAS1 domain-containing protein" evidence="1">
    <location>
        <begin position="26"/>
        <end position="192"/>
    </location>
</feature>
<dbReference type="InterPro" id="IPR036378">
    <property type="entry name" value="FAS1_dom_sf"/>
</dbReference>
<dbReference type="InterPro" id="IPR033254">
    <property type="entry name" value="Plant_FLA"/>
</dbReference>
<reference evidence="2" key="2">
    <citation type="submission" date="2020-10" db="EMBL/GenBank/DDBJ databases">
        <authorList>
            <person name="Scholz U."/>
            <person name="Mascher M."/>
            <person name="Fiebig A."/>
        </authorList>
    </citation>
    <scope>NUCLEOTIDE SEQUENCE [LARGE SCALE GENOMIC DNA]</scope>
    <source>
        <strain evidence="2">cv. Morex</strain>
    </source>
</reference>
<dbReference type="KEGG" id="hvg:123401129"/>
<dbReference type="Proteomes" id="UP000011116">
    <property type="component" value="Chromosome 6H"/>
</dbReference>
<name>A0A8I6YRW6_HORVV</name>
<gene>
    <name evidence="2" type="primary">LOC123401129</name>
</gene>
<evidence type="ECO:0008006" key="4">
    <source>
        <dbReference type="Google" id="ProtNLM"/>
    </source>
</evidence>
<sequence>MAFSLAAKYASAVLLLLVLPCHGAAHNITAILGAHPGLAEFTSLLASTGLAHDINRRNAPITVLAVDNAGMAPLKARRMPRAAIRRRLSLHVLTDYDGVKLRSLPPGGSAVASTLFPASSSGAGGNGMVKIVMPGLGLGDEGRARFLPVGSGPGFWQAAFFVKSVYEEAPRDMSVFQVSAVMSAGGPRKATH</sequence>
<keyword evidence="3" id="KW-1185">Reference proteome</keyword>
<dbReference type="EnsemblPlants" id="HORVU.MOREX.r3.6HG0558100.1">
    <property type="protein sequence ID" value="HORVU.MOREX.r3.6HG0558100.1.CDS1"/>
    <property type="gene ID" value="HORVU.MOREX.r3.6HG0558100"/>
</dbReference>
<accession>A0A8I6YRW6</accession>
<feature type="signal peptide" evidence="1">
    <location>
        <begin position="1"/>
        <end position="25"/>
    </location>
</feature>
<evidence type="ECO:0000313" key="2">
    <source>
        <dbReference type="EnsemblPlants" id="HORVU.MOREX.r3.6HG0558100.1.CDS1"/>
    </source>
</evidence>
<dbReference type="AlphaFoldDB" id="A0A8I6YRW6"/>